<dbReference type="Gene3D" id="3.30.43.10">
    <property type="entry name" value="Uridine Diphospho-n-acetylenolpyruvylglucosamine Reductase, domain 2"/>
    <property type="match status" value="1"/>
</dbReference>
<comment type="cofactor">
    <cofactor evidence="1">
        <name>FAD</name>
        <dbReference type="ChEBI" id="CHEBI:57692"/>
    </cofactor>
</comment>
<accession>A0A1X2C9U2</accession>
<comment type="similarity">
    <text evidence="2">Belongs to the oxygen-dependent FAD-linked oxidoreductase family.</text>
</comment>
<proteinExistence type="inferred from homology"/>
<dbReference type="InterPro" id="IPR036318">
    <property type="entry name" value="FAD-bd_PCMH-like_sf"/>
</dbReference>
<name>A0A1X2C9U2_9MYCO</name>
<dbReference type="Pfam" id="PF01565">
    <property type="entry name" value="FAD_binding_4"/>
    <property type="match status" value="1"/>
</dbReference>
<dbReference type="EMBL" id="AP022573">
    <property type="protein sequence ID" value="BBX65973.1"/>
    <property type="molecule type" value="Genomic_DNA"/>
</dbReference>
<dbReference type="RefSeq" id="WP_085255083.1">
    <property type="nucleotide sequence ID" value="NZ_LQPR01000022.1"/>
</dbReference>
<dbReference type="Proteomes" id="UP000193387">
    <property type="component" value="Unassembled WGS sequence"/>
</dbReference>
<protein>
    <submittedName>
        <fullName evidence="7">6-hydroxy-D-nicotine oxidase</fullName>
    </submittedName>
</protein>
<dbReference type="PANTHER" id="PTHR42973:SF39">
    <property type="entry name" value="FAD-BINDING PCMH-TYPE DOMAIN-CONTAINING PROTEIN"/>
    <property type="match status" value="1"/>
</dbReference>
<evidence type="ECO:0000256" key="3">
    <source>
        <dbReference type="ARBA" id="ARBA00022630"/>
    </source>
</evidence>
<dbReference type="GO" id="GO:0016491">
    <property type="term" value="F:oxidoreductase activity"/>
    <property type="evidence" value="ECO:0007669"/>
    <property type="project" value="UniProtKB-KW"/>
</dbReference>
<dbReference type="STRING" id="220927.AWC23_09490"/>
<evidence type="ECO:0000256" key="5">
    <source>
        <dbReference type="ARBA" id="ARBA00023002"/>
    </source>
</evidence>
<evidence type="ECO:0000256" key="4">
    <source>
        <dbReference type="ARBA" id="ARBA00022827"/>
    </source>
</evidence>
<keyword evidence="4" id="KW-0274">FAD</keyword>
<gene>
    <name evidence="8" type="ORF">AWC23_09490</name>
    <name evidence="7" type="ORF">MSAS_51470</name>
</gene>
<dbReference type="SUPFAM" id="SSF56176">
    <property type="entry name" value="FAD-binding/transporter-associated domain-like"/>
    <property type="match status" value="1"/>
</dbReference>
<dbReference type="InterPro" id="IPR006094">
    <property type="entry name" value="Oxid_FAD_bind_N"/>
</dbReference>
<keyword evidence="3" id="KW-0285">Flavoprotein</keyword>
<evidence type="ECO:0000256" key="1">
    <source>
        <dbReference type="ARBA" id="ARBA00001974"/>
    </source>
</evidence>
<feature type="domain" description="FAD-binding PCMH-type" evidence="6">
    <location>
        <begin position="40"/>
        <end position="210"/>
    </location>
</feature>
<reference evidence="8 9" key="1">
    <citation type="submission" date="2016-01" db="EMBL/GenBank/DDBJ databases">
        <title>The new phylogeny of the genus Mycobacterium.</title>
        <authorList>
            <person name="Tarcisio F."/>
            <person name="Conor M."/>
            <person name="Antonella G."/>
            <person name="Elisabetta G."/>
            <person name="Giulia F.S."/>
            <person name="Sara T."/>
            <person name="Anna F."/>
            <person name="Clotilde B."/>
            <person name="Roberto B."/>
            <person name="Veronica D.S."/>
            <person name="Fabio R."/>
            <person name="Monica P."/>
            <person name="Olivier J."/>
            <person name="Enrico T."/>
            <person name="Nicola S."/>
        </authorList>
    </citation>
    <scope>NUCLEOTIDE SEQUENCE [LARGE SCALE GENOMIC DNA]</scope>
    <source>
        <strain evidence="8 9">DSM 44616</strain>
    </source>
</reference>
<dbReference type="PANTHER" id="PTHR42973">
    <property type="entry name" value="BINDING OXIDOREDUCTASE, PUTATIVE (AFU_ORTHOLOGUE AFUA_1G17690)-RELATED"/>
    <property type="match status" value="1"/>
</dbReference>
<evidence type="ECO:0000313" key="7">
    <source>
        <dbReference type="EMBL" id="BBX65973.1"/>
    </source>
</evidence>
<dbReference type="Gene3D" id="3.40.462.20">
    <property type="match status" value="1"/>
</dbReference>
<reference evidence="7" key="2">
    <citation type="journal article" date="2019" name="Emerg. Microbes Infect.">
        <title>Comprehensive subspecies identification of 175 nontuberculous mycobacteria species based on 7547 genomic profiles.</title>
        <authorList>
            <person name="Matsumoto Y."/>
            <person name="Kinjo T."/>
            <person name="Motooka D."/>
            <person name="Nabeya D."/>
            <person name="Jung N."/>
            <person name="Uechi K."/>
            <person name="Horii T."/>
            <person name="Iida T."/>
            <person name="Fujita J."/>
            <person name="Nakamura S."/>
        </authorList>
    </citation>
    <scope>NUCLEOTIDE SEQUENCE [LARGE SCALE GENOMIC DNA]</scope>
    <source>
        <strain evidence="7">JCM 13016</strain>
    </source>
</reference>
<keyword evidence="5" id="KW-0560">Oxidoreductase</keyword>
<dbReference type="PROSITE" id="PS51387">
    <property type="entry name" value="FAD_PCMH"/>
    <property type="match status" value="1"/>
</dbReference>
<sequence>MTNVSPIVACAAELRRRLPDDRVVSPAARAVCQRLWNGAVTAAPAILVRPASAHEVSLTVRAAVEHGVGLSVLGGGHDVAGRSVRDQGLVIDLSDLKRVDVDRNGGAVNVGGGVLACDVIAATIGQGGVVATGICGTVGMMGLTLGGGYGPLSGRFGLALDNLLGAEVILGDGRRVMASAQHEPDLYWAIRGGGGNFGVVTSATLQLHEMTTVLGGLIVYPWAQAADVWSRLNDVMPTAPDELSVATGILGDPDGNPTLFLCPVWSGEESSGGEHIETLHHFGTPLLSQVTTMNYADLIATFDARMVAGRHYAVRTRSLRTFTPGAIAALIDAGNFIPSSSASVYIHDFHGAATRIPVESTAFGQRQRHHLVEIAPGWEPADSPAPHRAWADRLANELAVEALPGGYPSLLNPDDHEQIAHAYGPNADRLRKLKQRYDPDFVFLGNPLPRRSGS</sequence>
<dbReference type="Pfam" id="PF08031">
    <property type="entry name" value="BBE"/>
    <property type="match status" value="1"/>
</dbReference>
<evidence type="ECO:0000313" key="9">
    <source>
        <dbReference type="Proteomes" id="UP000193387"/>
    </source>
</evidence>
<dbReference type="InterPro" id="IPR012951">
    <property type="entry name" value="BBE"/>
</dbReference>
<dbReference type="AlphaFoldDB" id="A0A1X2C9U2"/>
<reference evidence="7" key="3">
    <citation type="submission" date="2020-02" db="EMBL/GenBank/DDBJ databases">
        <authorList>
            <person name="Matsumoto Y."/>
            <person name="Motooka D."/>
            <person name="Nakamura S."/>
        </authorList>
    </citation>
    <scope>NUCLEOTIDE SEQUENCE</scope>
    <source>
        <strain evidence="7">JCM 13016</strain>
    </source>
</reference>
<dbReference type="PROSITE" id="PS00862">
    <property type="entry name" value="OX2_COVAL_FAD"/>
    <property type="match status" value="1"/>
</dbReference>
<dbReference type="GO" id="GO:0071949">
    <property type="term" value="F:FAD binding"/>
    <property type="evidence" value="ECO:0007669"/>
    <property type="project" value="InterPro"/>
</dbReference>
<dbReference type="Gene3D" id="3.30.465.10">
    <property type="match status" value="1"/>
</dbReference>
<evidence type="ECO:0000259" key="6">
    <source>
        <dbReference type="PROSITE" id="PS51387"/>
    </source>
</evidence>
<dbReference type="InterPro" id="IPR016167">
    <property type="entry name" value="FAD-bd_PCMH_sub1"/>
</dbReference>
<organism evidence="7">
    <name type="scientific">Mycobacterium saskatchewanense</name>
    <dbReference type="NCBI Taxonomy" id="220927"/>
    <lineage>
        <taxon>Bacteria</taxon>
        <taxon>Bacillati</taxon>
        <taxon>Actinomycetota</taxon>
        <taxon>Actinomycetes</taxon>
        <taxon>Mycobacteriales</taxon>
        <taxon>Mycobacteriaceae</taxon>
        <taxon>Mycobacterium</taxon>
        <taxon>Mycobacterium simiae complex</taxon>
    </lineage>
</organism>
<dbReference type="KEGG" id="msak:MSAS_51470"/>
<dbReference type="EMBL" id="LQPR01000022">
    <property type="protein sequence ID" value="ORW72672.1"/>
    <property type="molecule type" value="Genomic_DNA"/>
</dbReference>
<evidence type="ECO:0000256" key="2">
    <source>
        <dbReference type="ARBA" id="ARBA00005466"/>
    </source>
</evidence>
<keyword evidence="9" id="KW-1185">Reference proteome</keyword>
<dbReference type="InterPro" id="IPR016166">
    <property type="entry name" value="FAD-bd_PCMH"/>
</dbReference>
<dbReference type="InterPro" id="IPR050416">
    <property type="entry name" value="FAD-linked_Oxidoreductase"/>
</dbReference>
<dbReference type="InterPro" id="IPR006093">
    <property type="entry name" value="Oxy_OxRdtase_FAD_BS"/>
</dbReference>
<evidence type="ECO:0000313" key="8">
    <source>
        <dbReference type="EMBL" id="ORW72672.1"/>
    </source>
</evidence>
<dbReference type="InterPro" id="IPR016169">
    <property type="entry name" value="FAD-bd_PCMH_sub2"/>
</dbReference>